<proteinExistence type="predicted"/>
<dbReference type="Proteomes" id="UP000026961">
    <property type="component" value="Chromosome 6"/>
</dbReference>
<evidence type="ECO:0000256" key="1">
    <source>
        <dbReference type="SAM" id="MobiDB-lite"/>
    </source>
</evidence>
<name>A0A0E0ABG5_9ORYZ</name>
<dbReference type="HOGENOM" id="CLU_2889528_0_0_1"/>
<accession>A0A0E0ABG5</accession>
<protein>
    <submittedName>
        <fullName evidence="2">Uncharacterized protein</fullName>
    </submittedName>
</protein>
<dbReference type="AlphaFoldDB" id="A0A0E0ABG5"/>
<dbReference type="Gramene" id="OGLUM06G21010.1">
    <property type="protein sequence ID" value="OGLUM06G21010.1"/>
    <property type="gene ID" value="OGLUM06G21010"/>
</dbReference>
<keyword evidence="3" id="KW-1185">Reference proteome</keyword>
<feature type="region of interest" description="Disordered" evidence="1">
    <location>
        <begin position="1"/>
        <end position="25"/>
    </location>
</feature>
<reference evidence="2" key="2">
    <citation type="submission" date="2018-05" db="EMBL/GenBank/DDBJ databases">
        <title>OgluRS3 (Oryza glumaepatula Reference Sequence Version 3).</title>
        <authorList>
            <person name="Zhang J."/>
            <person name="Kudrna D."/>
            <person name="Lee S."/>
            <person name="Talag J."/>
            <person name="Welchert J."/>
            <person name="Wing R.A."/>
        </authorList>
    </citation>
    <scope>NUCLEOTIDE SEQUENCE [LARGE SCALE GENOMIC DNA]</scope>
</reference>
<evidence type="ECO:0000313" key="3">
    <source>
        <dbReference type="Proteomes" id="UP000026961"/>
    </source>
</evidence>
<organism evidence="2">
    <name type="scientific">Oryza glumipatula</name>
    <dbReference type="NCBI Taxonomy" id="40148"/>
    <lineage>
        <taxon>Eukaryota</taxon>
        <taxon>Viridiplantae</taxon>
        <taxon>Streptophyta</taxon>
        <taxon>Embryophyta</taxon>
        <taxon>Tracheophyta</taxon>
        <taxon>Spermatophyta</taxon>
        <taxon>Magnoliopsida</taxon>
        <taxon>Liliopsida</taxon>
        <taxon>Poales</taxon>
        <taxon>Poaceae</taxon>
        <taxon>BOP clade</taxon>
        <taxon>Oryzoideae</taxon>
        <taxon>Oryzeae</taxon>
        <taxon>Oryzinae</taxon>
        <taxon>Oryza</taxon>
    </lineage>
</organism>
<reference evidence="2" key="1">
    <citation type="submission" date="2015-04" db="UniProtKB">
        <authorList>
            <consortium name="EnsemblPlants"/>
        </authorList>
    </citation>
    <scope>IDENTIFICATION</scope>
</reference>
<evidence type="ECO:0000313" key="2">
    <source>
        <dbReference type="EnsemblPlants" id="OGLUM06G21010.1"/>
    </source>
</evidence>
<sequence length="61" mass="6441">MGCSGLGEYGWGREGTKGKVGAGAAGGRRCWKRHRCSRATVLEEMQGWLAGATGLYGVCYS</sequence>
<dbReference type="EnsemblPlants" id="OGLUM06G21010.1">
    <property type="protein sequence ID" value="OGLUM06G21010.1"/>
    <property type="gene ID" value="OGLUM06G21010"/>
</dbReference>